<evidence type="ECO:0000256" key="1">
    <source>
        <dbReference type="SAM" id="Phobius"/>
    </source>
</evidence>
<evidence type="ECO:0000313" key="3">
    <source>
        <dbReference type="Proteomes" id="UP000231987"/>
    </source>
</evidence>
<gene>
    <name evidence="2" type="ORF">CEJ86_24810</name>
</gene>
<reference evidence="2 3" key="1">
    <citation type="submission" date="2017-06" db="EMBL/GenBank/DDBJ databases">
        <title>Ensifer strains isolated from leguminous trees and herbs display diverse denitrification phenotypes with some acting as strong N2O sinks.</title>
        <authorList>
            <person name="Woliy K."/>
            <person name="Mania D."/>
            <person name="Bakken L.R."/>
            <person name="Frostegard A."/>
        </authorList>
    </citation>
    <scope>NUCLEOTIDE SEQUENCE [LARGE SCALE GENOMIC DNA]</scope>
    <source>
        <strain evidence="2 3">AC50a</strain>
    </source>
</reference>
<comment type="caution">
    <text evidence="2">The sequence shown here is derived from an EMBL/GenBank/DDBJ whole genome shotgun (WGS) entry which is preliminary data.</text>
</comment>
<accession>A0A2J0YX07</accession>
<evidence type="ECO:0000313" key="2">
    <source>
        <dbReference type="EMBL" id="PJR12801.1"/>
    </source>
</evidence>
<organism evidence="2 3">
    <name type="scientific">Rhizobium meliloti</name>
    <name type="common">Ensifer meliloti</name>
    <name type="synonym">Sinorhizobium meliloti</name>
    <dbReference type="NCBI Taxonomy" id="382"/>
    <lineage>
        <taxon>Bacteria</taxon>
        <taxon>Pseudomonadati</taxon>
        <taxon>Pseudomonadota</taxon>
        <taxon>Alphaproteobacteria</taxon>
        <taxon>Hyphomicrobiales</taxon>
        <taxon>Rhizobiaceae</taxon>
        <taxon>Sinorhizobium/Ensifer group</taxon>
        <taxon>Sinorhizobium</taxon>
    </lineage>
</organism>
<dbReference type="RefSeq" id="WP_100673854.1">
    <property type="nucleotide sequence ID" value="NZ_NJGD01000014.1"/>
</dbReference>
<feature type="transmembrane region" description="Helical" evidence="1">
    <location>
        <begin position="40"/>
        <end position="59"/>
    </location>
</feature>
<dbReference type="AlphaFoldDB" id="A0A2J0YX07"/>
<sequence length="97" mass="10703">MSLLKTRNYNLHFKPLLINTCALALVFAAFRALIDDTLTLGYAMGVAVFLYISVTTESARVRKSGLRDIRPWLETLAAAAIAAAVAYLGYKAWLMGY</sequence>
<keyword evidence="1" id="KW-0472">Membrane</keyword>
<dbReference type="Proteomes" id="UP000231987">
    <property type="component" value="Unassembled WGS sequence"/>
</dbReference>
<dbReference type="EMBL" id="NJGD01000014">
    <property type="protein sequence ID" value="PJR12801.1"/>
    <property type="molecule type" value="Genomic_DNA"/>
</dbReference>
<name>A0A2J0YX07_RHIML</name>
<feature type="transmembrane region" description="Helical" evidence="1">
    <location>
        <begin position="16"/>
        <end position="34"/>
    </location>
</feature>
<keyword evidence="1" id="KW-0812">Transmembrane</keyword>
<protein>
    <submittedName>
        <fullName evidence="2">Uncharacterized protein</fullName>
    </submittedName>
</protein>
<keyword evidence="1" id="KW-1133">Transmembrane helix</keyword>
<proteinExistence type="predicted"/>
<feature type="transmembrane region" description="Helical" evidence="1">
    <location>
        <begin position="71"/>
        <end position="90"/>
    </location>
</feature>